<name>K8EAT2_9CHLO</name>
<dbReference type="AlphaFoldDB" id="K8EAT2"/>
<sequence>MFAASAKASTALVAPSSSSSSRASTTMKSSSSFPKKNRSSSLVSSALPIADLADGSAVTTAVVGVAAIGAAGAALVLTDPSKRRASMMETTGGDEAASVRDYFDKVGFERWQKIYGETDEVNKVQLDIRQGHQKTVDKILDWLPENMDGMTVCDAGAGTGSLAIPLAHRGAGVSASDISASMIGEAETRYNQSIAAGAKAPAVAPKFEALGLEECTGEYDVVSCIDVMIHYPDDRVAAMVGHLASLSKKKLIVSFAPKTLAYSILKRIGELFPGPSKATRAYLHDEGEVEEALEKAGFRVTRRQMTATSFYFSRILECERV</sequence>
<accession>K8EAT2</accession>
<organism evidence="4 5">
    <name type="scientific">Bathycoccus prasinos</name>
    <dbReference type="NCBI Taxonomy" id="41875"/>
    <lineage>
        <taxon>Eukaryota</taxon>
        <taxon>Viridiplantae</taxon>
        <taxon>Chlorophyta</taxon>
        <taxon>Mamiellophyceae</taxon>
        <taxon>Mamiellales</taxon>
        <taxon>Bathycoccaceae</taxon>
        <taxon>Bathycoccus</taxon>
    </lineage>
</organism>
<dbReference type="RefSeq" id="XP_007514732.1">
    <property type="nucleotide sequence ID" value="XM_007514670.1"/>
</dbReference>
<dbReference type="KEGG" id="bpg:Bathy02g03070"/>
<evidence type="ECO:0000256" key="2">
    <source>
        <dbReference type="SAM" id="Phobius"/>
    </source>
</evidence>
<evidence type="ECO:0000313" key="5">
    <source>
        <dbReference type="Proteomes" id="UP000198341"/>
    </source>
</evidence>
<dbReference type="GO" id="GO:0046406">
    <property type="term" value="F:magnesium protoporphyrin IX methyltransferase activity"/>
    <property type="evidence" value="ECO:0007669"/>
    <property type="project" value="InterPro"/>
</dbReference>
<keyword evidence="2" id="KW-0472">Membrane</keyword>
<protein>
    <submittedName>
        <fullName evidence="4">Mg-protoporphyrin IX methyl transferase</fullName>
    </submittedName>
</protein>
<dbReference type="Pfam" id="PF07109">
    <property type="entry name" value="Mg-por_mtran_C"/>
    <property type="match status" value="1"/>
</dbReference>
<feature type="domain" description="Magnesium-protoporphyrin IX methyltransferase C-terminal" evidence="3">
    <location>
        <begin position="224"/>
        <end position="320"/>
    </location>
</feature>
<evidence type="ECO:0000259" key="3">
    <source>
        <dbReference type="Pfam" id="PF07109"/>
    </source>
</evidence>
<feature type="region of interest" description="Disordered" evidence="1">
    <location>
        <begin position="1"/>
        <end position="39"/>
    </location>
</feature>
<dbReference type="CDD" id="cd02440">
    <property type="entry name" value="AdoMet_MTases"/>
    <property type="match status" value="1"/>
</dbReference>
<dbReference type="InterPro" id="IPR029063">
    <property type="entry name" value="SAM-dependent_MTases_sf"/>
</dbReference>
<evidence type="ECO:0000256" key="1">
    <source>
        <dbReference type="SAM" id="MobiDB-lite"/>
    </source>
</evidence>
<reference evidence="4 5" key="1">
    <citation type="submission" date="2011-10" db="EMBL/GenBank/DDBJ databases">
        <authorList>
            <person name="Genoscope - CEA"/>
        </authorList>
    </citation>
    <scope>NUCLEOTIDE SEQUENCE [LARGE SCALE GENOMIC DNA]</scope>
    <source>
        <strain evidence="4 5">RCC 1105</strain>
    </source>
</reference>
<dbReference type="SUPFAM" id="SSF53335">
    <property type="entry name" value="S-adenosyl-L-methionine-dependent methyltransferases"/>
    <property type="match status" value="1"/>
</dbReference>
<feature type="compositionally biased region" description="Low complexity" evidence="1">
    <location>
        <begin position="1"/>
        <end position="34"/>
    </location>
</feature>
<dbReference type="Proteomes" id="UP000198341">
    <property type="component" value="Chromosome 2"/>
</dbReference>
<dbReference type="GeneID" id="19017420"/>
<dbReference type="STRING" id="41875.K8EAT2"/>
<proteinExistence type="predicted"/>
<dbReference type="eggNOG" id="KOG1270">
    <property type="taxonomic scope" value="Eukaryota"/>
</dbReference>
<gene>
    <name evidence="4" type="ORF">Bathy02g03070</name>
</gene>
<dbReference type="EMBL" id="FO082277">
    <property type="protein sequence ID" value="CCO14972.1"/>
    <property type="molecule type" value="Genomic_DNA"/>
</dbReference>
<dbReference type="InterPro" id="IPR010940">
    <property type="entry name" value="Mg_prot_MeTrfase_C"/>
</dbReference>
<evidence type="ECO:0000313" key="4">
    <source>
        <dbReference type="EMBL" id="CCO14972.1"/>
    </source>
</evidence>
<dbReference type="NCBIfam" id="TIGR02021">
    <property type="entry name" value="BchM-ChlM"/>
    <property type="match status" value="1"/>
</dbReference>
<keyword evidence="5" id="KW-1185">Reference proteome</keyword>
<dbReference type="OrthoDB" id="66144at2759"/>
<dbReference type="GO" id="GO:0015995">
    <property type="term" value="P:chlorophyll biosynthetic process"/>
    <property type="evidence" value="ECO:0007669"/>
    <property type="project" value="InterPro"/>
</dbReference>
<feature type="transmembrane region" description="Helical" evidence="2">
    <location>
        <begin position="57"/>
        <end position="78"/>
    </location>
</feature>
<keyword evidence="2" id="KW-0812">Transmembrane</keyword>
<keyword evidence="4" id="KW-0808">Transferase</keyword>
<keyword evidence="2" id="KW-1133">Transmembrane helix</keyword>
<dbReference type="Gene3D" id="3.40.50.150">
    <property type="entry name" value="Vaccinia Virus protein VP39"/>
    <property type="match status" value="1"/>
</dbReference>
<dbReference type="PROSITE" id="PS51556">
    <property type="entry name" value="SAM_MT_MG_PIX"/>
    <property type="match status" value="1"/>
</dbReference>
<dbReference type="InterPro" id="IPR010251">
    <property type="entry name" value="Mg_prot_MeTrfase"/>
</dbReference>